<evidence type="ECO:0000313" key="3">
    <source>
        <dbReference type="Proteomes" id="UP000184035"/>
    </source>
</evidence>
<dbReference type="AlphaFoldDB" id="A0A1M4Z1G7"/>
<reference evidence="2 3" key="1">
    <citation type="submission" date="2016-11" db="EMBL/GenBank/DDBJ databases">
        <authorList>
            <person name="Jaros S."/>
            <person name="Januszkiewicz K."/>
            <person name="Wedrychowicz H."/>
        </authorList>
    </citation>
    <scope>NUCLEOTIDE SEQUENCE [LARGE SCALE GENOMIC DNA]</scope>
    <source>
        <strain evidence="2 3">DSM 2631</strain>
    </source>
</reference>
<protein>
    <submittedName>
        <fullName evidence="2">Uncharacterized protein</fullName>
    </submittedName>
</protein>
<evidence type="ECO:0000313" key="2">
    <source>
        <dbReference type="EMBL" id="SHF11647.1"/>
    </source>
</evidence>
<keyword evidence="1" id="KW-0812">Transmembrane</keyword>
<keyword evidence="1" id="KW-1133">Transmembrane helix</keyword>
<organism evidence="2 3">
    <name type="scientific">Clostridium fallax</name>
    <dbReference type="NCBI Taxonomy" id="1533"/>
    <lineage>
        <taxon>Bacteria</taxon>
        <taxon>Bacillati</taxon>
        <taxon>Bacillota</taxon>
        <taxon>Clostridia</taxon>
        <taxon>Eubacteriales</taxon>
        <taxon>Clostridiaceae</taxon>
        <taxon>Clostridium</taxon>
    </lineage>
</organism>
<keyword evidence="3" id="KW-1185">Reference proteome</keyword>
<dbReference type="Proteomes" id="UP000184035">
    <property type="component" value="Unassembled WGS sequence"/>
</dbReference>
<keyword evidence="1" id="KW-0472">Membrane</keyword>
<gene>
    <name evidence="2" type="ORF">SAMN05443638_1355</name>
</gene>
<evidence type="ECO:0000256" key="1">
    <source>
        <dbReference type="SAM" id="Phobius"/>
    </source>
</evidence>
<sequence>MKRDISFDILVLMLGILLVVVIQNSTRFLGAGFISLGITYLLIDRITGIKEGKVKIKKRNNK</sequence>
<accession>A0A1M4Z1G7</accession>
<dbReference type="RefSeq" id="WP_072897564.1">
    <property type="nucleotide sequence ID" value="NZ_FQVM01000035.1"/>
</dbReference>
<feature type="transmembrane region" description="Helical" evidence="1">
    <location>
        <begin position="5"/>
        <end position="22"/>
    </location>
</feature>
<proteinExistence type="predicted"/>
<dbReference type="EMBL" id="FQVM01000035">
    <property type="protein sequence ID" value="SHF11647.1"/>
    <property type="molecule type" value="Genomic_DNA"/>
</dbReference>
<name>A0A1M4Z1G7_9CLOT</name>
<dbReference type="STRING" id="1533.SAMN05443638_1355"/>
<feature type="transmembrane region" description="Helical" evidence="1">
    <location>
        <begin position="28"/>
        <end position="49"/>
    </location>
</feature>